<dbReference type="EMBL" id="JJQG01000116">
    <property type="protein sequence ID" value="KKH36608.1"/>
    <property type="molecule type" value="Genomic_DNA"/>
</dbReference>
<dbReference type="EMBL" id="JJQV01000133">
    <property type="protein sequence ID" value="KKH80683.1"/>
    <property type="molecule type" value="Genomic_DNA"/>
</dbReference>
<dbReference type="Proteomes" id="UP000033814">
    <property type="component" value="Unassembled WGS sequence"/>
</dbReference>
<evidence type="ECO:0000313" key="13">
    <source>
        <dbReference type="EMBL" id="KKH80683.1"/>
    </source>
</evidence>
<dbReference type="Proteomes" id="UP000034758">
    <property type="component" value="Unassembled WGS sequence"/>
</dbReference>
<evidence type="ECO:0000313" key="9">
    <source>
        <dbReference type="EMBL" id="KKH68900.1"/>
    </source>
</evidence>
<dbReference type="Proteomes" id="UP000034021">
    <property type="component" value="Unassembled WGS sequence"/>
</dbReference>
<dbReference type="Proteomes" id="UP000034872">
    <property type="component" value="Unassembled WGS sequence"/>
</dbReference>
<dbReference type="EMBL" id="JJOR01000174">
    <property type="protein sequence ID" value="KKF98453.1"/>
    <property type="molecule type" value="Genomic_DNA"/>
</dbReference>
<evidence type="ECO:0000313" key="6">
    <source>
        <dbReference type="EMBL" id="KKH53147.1"/>
    </source>
</evidence>
<dbReference type="EMBL" id="JJQZ01000005">
    <property type="protein sequence ID" value="KKI00063.1"/>
    <property type="molecule type" value="Genomic_DNA"/>
</dbReference>
<dbReference type="Pfam" id="PF08665">
    <property type="entry name" value="PglZ"/>
    <property type="match status" value="1"/>
</dbReference>
<evidence type="ECO:0000313" key="23">
    <source>
        <dbReference type="Proteomes" id="UP000034021"/>
    </source>
</evidence>
<evidence type="ECO:0000313" key="19">
    <source>
        <dbReference type="Proteomes" id="UP000033814"/>
    </source>
</evidence>
<evidence type="ECO:0000313" key="10">
    <source>
        <dbReference type="EMBL" id="KKH71911.1"/>
    </source>
</evidence>
<dbReference type="Proteomes" id="UP000033864">
    <property type="component" value="Unassembled WGS sequence"/>
</dbReference>
<evidence type="ECO:0000313" key="27">
    <source>
        <dbReference type="Proteomes" id="UP000034547"/>
    </source>
</evidence>
<evidence type="ECO:0000313" key="22">
    <source>
        <dbReference type="Proteomes" id="UP000033933"/>
    </source>
</evidence>
<evidence type="ECO:0000313" key="7">
    <source>
        <dbReference type="EMBL" id="KKH63619.1"/>
    </source>
</evidence>
<evidence type="ECO:0000313" key="5">
    <source>
        <dbReference type="EMBL" id="KKH52037.1"/>
    </source>
</evidence>
<dbReference type="Proteomes" id="UP000034142">
    <property type="component" value="Unassembled WGS sequence"/>
</dbReference>
<dbReference type="EMBL" id="JJQQ01000171">
    <property type="protein sequence ID" value="KKH63619.1"/>
    <property type="molecule type" value="Genomic_DNA"/>
</dbReference>
<dbReference type="EMBL" id="JJQX01000248">
    <property type="protein sequence ID" value="KKH88124.1"/>
    <property type="molecule type" value="Genomic_DNA"/>
</dbReference>
<organism evidence="7 22">
    <name type="scientific">Methanosarcina mazei</name>
    <name type="common">Methanosarcina frisia</name>
    <dbReference type="NCBI Taxonomy" id="2209"/>
    <lineage>
        <taxon>Archaea</taxon>
        <taxon>Methanobacteriati</taxon>
        <taxon>Methanobacteriota</taxon>
        <taxon>Stenosarchaea group</taxon>
        <taxon>Methanomicrobia</taxon>
        <taxon>Methanosarcinales</taxon>
        <taxon>Methanosarcinaceae</taxon>
        <taxon>Methanosarcina</taxon>
    </lineage>
</organism>
<evidence type="ECO:0000313" key="31">
    <source>
        <dbReference type="Proteomes" id="UP000034758"/>
    </source>
</evidence>
<comment type="caution">
    <text evidence="7">The sequence shown here is derived from an EMBL/GenBank/DDBJ whole genome shotgun (WGS) entry which is preliminary data.</text>
</comment>
<evidence type="ECO:0000313" key="28">
    <source>
        <dbReference type="Proteomes" id="UP000034597"/>
    </source>
</evidence>
<evidence type="ECO:0000313" key="11">
    <source>
        <dbReference type="EMBL" id="KKH75324.1"/>
    </source>
</evidence>
<dbReference type="EMBL" id="JJOT01000020">
    <property type="protein sequence ID" value="KKG05642.1"/>
    <property type="molecule type" value="Genomic_DNA"/>
</dbReference>
<gene>
    <name evidence="1" type="ORF">DU31_07780</name>
    <name evidence="2" type="ORF">DU40_09230</name>
    <name evidence="4" type="ORF">DU50_06960</name>
    <name evidence="3" type="ORF">DU54_03775</name>
    <name evidence="8" type="ORF">DU73_05445</name>
    <name evidence="9" type="ORF">DU75_08820</name>
    <name evidence="6" type="ORF">DU76_10875</name>
    <name evidence="10" type="ORF">DU77_11305</name>
    <name evidence="11" type="ORF">DU78_15460</name>
    <name evidence="14" type="ORF">DU79_17845</name>
    <name evidence="18" type="ORF">DU81_06840</name>
    <name evidence="13" type="ORF">DU82_15115</name>
    <name evidence="17" type="ORF">DU83_15100</name>
    <name evidence="16" type="ORF">DU84_16475</name>
    <name evidence="5" type="ORF">DU85_18270</name>
    <name evidence="12" type="ORF">DU86_08750</name>
    <name evidence="7" type="ORF">DU87_13205</name>
    <name evidence="15" type="ORF">DU88_16040</name>
</gene>
<evidence type="ECO:0000313" key="2">
    <source>
        <dbReference type="EMBL" id="KKG05642.1"/>
    </source>
</evidence>
<accession>A0A0F8RRX9</accession>
<dbReference type="PATRIC" id="fig|2209.51.peg.1526"/>
<evidence type="ECO:0000313" key="8">
    <source>
        <dbReference type="EMBL" id="KKH64866.1"/>
    </source>
</evidence>
<evidence type="ECO:0000313" key="1">
    <source>
        <dbReference type="EMBL" id="KKF98453.1"/>
    </source>
</evidence>
<dbReference type="AlphaFoldDB" id="A0A0F8RRX9"/>
<dbReference type="Proteomes" id="UP000034842">
    <property type="component" value="Unassembled WGS sequence"/>
</dbReference>
<dbReference type="Proteomes" id="UP000034597">
    <property type="component" value="Unassembled WGS sequence"/>
</dbReference>
<dbReference type="Proteomes" id="UP000034937">
    <property type="component" value="Unassembled WGS sequence"/>
</dbReference>
<sequence>MVNVEKTSSSILKKFSPSELKDYEKRKIVFWYDRDKTAWDQEKNAPGEELEEIIHILKEKNIKFHILDNNYFETKKLLEIEDTESNYLIYCPDKERSHESNWLFDIQLYSSRFENSRISDIKSEFEIDGHELDDFFAKYEKFFGNQKERVQPLKKLHQKDWREKEFILGMLAVFSKTQAPEFKQIVRDIMLKSLDEAENPIWENISKFGLEENFWELAEEDFGFSVKNPTLKKLFLSFLITHMKRYSGISLSGYDQYVNRKENECQIFLKHWMDSSRDSKTFEKYARDILEENGQDLEKNLQAVLDKLDAQTYLEAEAVETFDKALIVHILKSLNSPVDSTEEDFKNYLSWIDTRRTNHWFSEYENIYNALEYAVKLFQFSLEYYENPKESKSLENTRSLYELFKAYAETYYQIDYLYRKFYYYYDKEQEKDILKKNLRPQVEDLYANKLLGKLLLKWSSLIDTELDGKWKIELADSQKDFFKRHVNRILQKDDRNTRVAVIISDAMRYEVAVEISEILNKDTWGLIDLDFMAGVLPSYTKLGMASLLPHKTLEYKEKEVFVDGINSEGLENRKKILQNNCLESFAIRYEDFMKCSREEARELVKGKKIFYIYHNKIDSTGDKQSSENSVFNAVEETIFEIQRLVRYLSDTISVANIVVTADHGFLYRRDNMESADKVDTSLFDKSRIIDTTKRFILSDQELAQDNSLDNIHSFDMRYMLGQGHTPLFTYVPKADLRFKLQGGGLNFVHGGASPQEIVIPVLTYNHRRNEKAIDKKGIKHGKVNVSVINDRKKITSSKFKVKIFQTEKVTDKMKPRTIKVSLWDIDDGQEKMVSDEKIIIANNESDEPEERQYNIMLTLGNNLENKTYYLKLIDEDPAEIKDTARIPFELDLLIGDFDDF</sequence>
<name>A0A0F8RRX9_METMZ</name>
<proteinExistence type="predicted"/>
<dbReference type="RefSeq" id="WP_048041791.1">
    <property type="nucleotide sequence ID" value="NZ_JBLVWA010000236.1"/>
</dbReference>
<evidence type="ECO:0000313" key="34">
    <source>
        <dbReference type="Proteomes" id="UP000034925"/>
    </source>
</evidence>
<evidence type="ECO:0000313" key="29">
    <source>
        <dbReference type="Proteomes" id="UP000034668"/>
    </source>
</evidence>
<evidence type="ECO:0000313" key="4">
    <source>
        <dbReference type="EMBL" id="KKH39413.1"/>
    </source>
</evidence>
<dbReference type="EMBL" id="JJRA01000002">
    <property type="protein sequence ID" value="KKI06893.1"/>
    <property type="molecule type" value="Genomic_DNA"/>
</dbReference>
<evidence type="ECO:0000313" key="33">
    <source>
        <dbReference type="Proteomes" id="UP000034872"/>
    </source>
</evidence>
<dbReference type="EMBL" id="JJQP01000183">
    <property type="protein sequence ID" value="KKH64866.1"/>
    <property type="molecule type" value="Genomic_DNA"/>
</dbReference>
<evidence type="ECO:0000313" key="24">
    <source>
        <dbReference type="Proteomes" id="UP000034040"/>
    </source>
</evidence>
<evidence type="ECO:0000313" key="26">
    <source>
        <dbReference type="Proteomes" id="UP000034232"/>
    </source>
</evidence>
<dbReference type="NCBIfam" id="TIGR02687">
    <property type="entry name" value="BREX-1 system phosphatase PglZ type A"/>
    <property type="match status" value="1"/>
</dbReference>
<reference evidence="19 20" key="1">
    <citation type="journal article" date="2015" name="ISME J.">
        <title>Genomic and phenotypic differentiation among Methanosarcina mazei populations from Columbia River sediment.</title>
        <authorList>
            <person name="Youngblut N.D."/>
            <person name="Wirth J.S."/>
            <person name="Henriksen J.R."/>
            <person name="Smith M."/>
            <person name="Simon H."/>
            <person name="Metcalf W.W."/>
            <person name="Whitaker R.J."/>
        </authorList>
    </citation>
    <scope>NUCLEOTIDE SEQUENCE [LARGE SCALE GENOMIC DNA]</scope>
    <source>
        <strain evidence="3 31">1.H.A.1A.1</strain>
        <strain evidence="4 23">1.H.A.1A.3</strain>
        <strain evidence="5 20">1.H.A.1A.6</strain>
        <strain evidence="6 26">1.H.A.2.3</strain>
        <strain evidence="9 30">1.H.A.2.7</strain>
        <strain evidence="8">1.H.A.2.8</strain>
        <strain evidence="7 22">1.H.M.0.1</strain>
        <strain evidence="12 34">1.H.M.1A.1</strain>
        <strain evidence="10 24">1.H.M.1A.2</strain>
        <strain evidence="11 32">1.H.M.1A.3</strain>
        <strain evidence="13 19">1.H.M.2.2</strain>
        <strain evidence="15 35">1.H.M.2.3</strain>
        <strain evidence="14 29">1.H.M.2.4</strain>
        <strain evidence="16 33">1.H.T.2.1</strain>
        <strain evidence="18 21">1.H.T.2.3</strain>
        <strain evidence="17 27">1.H.T.2.5</strain>
        <strain evidence="1 25">2.F.A.2.3</strain>
        <strain evidence="2 28">2.F.T.0.2</strain>
    </source>
</reference>
<dbReference type="Proteomes" id="UP000033885">
    <property type="component" value="Unassembled WGS sequence"/>
</dbReference>
<dbReference type="Proteomes" id="UP000034547">
    <property type="component" value="Unassembled WGS sequence"/>
</dbReference>
<dbReference type="EMBL" id="JJQO01000047">
    <property type="protein sequence ID" value="KKH68900.1"/>
    <property type="molecule type" value="Genomic_DNA"/>
</dbReference>
<evidence type="ECO:0000313" key="3">
    <source>
        <dbReference type="EMBL" id="KKH36608.1"/>
    </source>
</evidence>
<evidence type="ECO:0000313" key="25">
    <source>
        <dbReference type="Proteomes" id="UP000034142"/>
    </source>
</evidence>
<dbReference type="EMBL" id="JJQW01000059">
    <property type="protein sequence ID" value="KKH88524.1"/>
    <property type="molecule type" value="Genomic_DNA"/>
</dbReference>
<dbReference type="Proteomes" id="UP000034232">
    <property type="component" value="Unassembled WGS sequence"/>
</dbReference>
<evidence type="ECO:0000313" key="30">
    <source>
        <dbReference type="Proteomes" id="UP000034692"/>
    </source>
</evidence>
<dbReference type="Proteomes" id="UP000034692">
    <property type="component" value="Unassembled WGS sequence"/>
</dbReference>
<dbReference type="EMBL" id="JJRB01000041">
    <property type="protein sequence ID" value="KKI04860.1"/>
    <property type="molecule type" value="Genomic_DNA"/>
</dbReference>
<dbReference type="Proteomes" id="UP000034040">
    <property type="component" value="Unassembled WGS sequence"/>
</dbReference>
<evidence type="ECO:0000313" key="18">
    <source>
        <dbReference type="EMBL" id="KKI06893.1"/>
    </source>
</evidence>
<dbReference type="Proteomes" id="UP000034925">
    <property type="component" value="Unassembled WGS sequence"/>
</dbReference>
<evidence type="ECO:0000313" key="15">
    <source>
        <dbReference type="EMBL" id="KKH88524.1"/>
    </source>
</evidence>
<dbReference type="Proteomes" id="UP000034668">
    <property type="component" value="Unassembled WGS sequence"/>
</dbReference>
<evidence type="ECO:0000313" key="32">
    <source>
        <dbReference type="Proteomes" id="UP000034842"/>
    </source>
</evidence>
<evidence type="ECO:0000313" key="21">
    <source>
        <dbReference type="Proteomes" id="UP000033885"/>
    </source>
</evidence>
<evidence type="ECO:0000313" key="35">
    <source>
        <dbReference type="Proteomes" id="UP000034937"/>
    </source>
</evidence>
<dbReference type="EMBL" id="JJQM01000126">
    <property type="protein sequence ID" value="KKH53147.1"/>
    <property type="molecule type" value="Genomic_DNA"/>
</dbReference>
<dbReference type="Proteomes" id="UP000033933">
    <property type="component" value="Unassembled WGS sequence"/>
</dbReference>
<dbReference type="InterPro" id="IPR014060">
    <property type="entry name" value="PglZ"/>
</dbReference>
<evidence type="ECO:0000313" key="12">
    <source>
        <dbReference type="EMBL" id="KKH76363.1"/>
    </source>
</evidence>
<dbReference type="EMBL" id="JJQH01000111">
    <property type="protein sequence ID" value="KKH39413.1"/>
    <property type="molecule type" value="Genomic_DNA"/>
</dbReference>
<protein>
    <submittedName>
        <fullName evidence="7">DNA repair protein</fullName>
    </submittedName>
</protein>
<evidence type="ECO:0000313" key="16">
    <source>
        <dbReference type="EMBL" id="KKI00063.1"/>
    </source>
</evidence>
<dbReference type="EMBL" id="JJQT01000183">
    <property type="protein sequence ID" value="KKH75324.1"/>
    <property type="molecule type" value="Genomic_DNA"/>
</dbReference>
<evidence type="ECO:0000313" key="20">
    <source>
        <dbReference type="Proteomes" id="UP000033864"/>
    </source>
</evidence>
<dbReference type="EMBL" id="JJQJ01000044">
    <property type="protein sequence ID" value="KKH52037.1"/>
    <property type="molecule type" value="Genomic_DNA"/>
</dbReference>
<evidence type="ECO:0000313" key="14">
    <source>
        <dbReference type="EMBL" id="KKH88124.1"/>
    </source>
</evidence>
<dbReference type="EMBL" id="JJQS01000129">
    <property type="protein sequence ID" value="KKH71911.1"/>
    <property type="molecule type" value="Genomic_DNA"/>
</dbReference>
<dbReference type="EMBL" id="JJQR01000061">
    <property type="protein sequence ID" value="KKH76363.1"/>
    <property type="molecule type" value="Genomic_DNA"/>
</dbReference>
<evidence type="ECO:0000313" key="17">
    <source>
        <dbReference type="EMBL" id="KKI04860.1"/>
    </source>
</evidence>